<dbReference type="SMART" id="SM00597">
    <property type="entry name" value="ZnF_TTF"/>
    <property type="match status" value="1"/>
</dbReference>
<organism evidence="2 3">
    <name type="scientific">Aphis craccivora</name>
    <name type="common">Cowpea aphid</name>
    <dbReference type="NCBI Taxonomy" id="307492"/>
    <lineage>
        <taxon>Eukaryota</taxon>
        <taxon>Metazoa</taxon>
        <taxon>Ecdysozoa</taxon>
        <taxon>Arthropoda</taxon>
        <taxon>Hexapoda</taxon>
        <taxon>Insecta</taxon>
        <taxon>Pterygota</taxon>
        <taxon>Neoptera</taxon>
        <taxon>Paraneoptera</taxon>
        <taxon>Hemiptera</taxon>
        <taxon>Sternorrhyncha</taxon>
        <taxon>Aphidomorpha</taxon>
        <taxon>Aphidoidea</taxon>
        <taxon>Aphididae</taxon>
        <taxon>Aphidini</taxon>
        <taxon>Aphis</taxon>
        <taxon>Aphis</taxon>
    </lineage>
</organism>
<comment type="caution">
    <text evidence="2">The sequence shown here is derived from an EMBL/GenBank/DDBJ whole genome shotgun (WGS) entry which is preliminary data.</text>
</comment>
<evidence type="ECO:0000313" key="3">
    <source>
        <dbReference type="Proteomes" id="UP000478052"/>
    </source>
</evidence>
<sequence>MPQSISLTSKNTTNIIVDVEHDEPVDDPIPTVVNAVNENNESVDDAIPVKAVREPTQNVQCGFNVILELGDIDSGPATPILDAYPKTCFGSQNRAFTSALFKQFDWLEYSISKDSIFCYACRNFGTSKCKSEETFTTKSFNNWKKISGSKGKGNNSKSKLEIHSSSPNHLTCMAKWLAYQKSKSTGSIYTLLSNAKHEEVIKNRNYVKCIIDII</sequence>
<evidence type="ECO:0000259" key="1">
    <source>
        <dbReference type="SMART" id="SM00597"/>
    </source>
</evidence>
<dbReference type="OrthoDB" id="6608232at2759"/>
<keyword evidence="3" id="KW-1185">Reference proteome</keyword>
<proteinExistence type="predicted"/>
<protein>
    <submittedName>
        <fullName evidence="2">Zinc finger MYM-type protein 1-like</fullName>
    </submittedName>
</protein>
<name>A0A6G0VR95_APHCR</name>
<accession>A0A6G0VR95</accession>
<dbReference type="AlphaFoldDB" id="A0A6G0VR95"/>
<dbReference type="Proteomes" id="UP000478052">
    <property type="component" value="Unassembled WGS sequence"/>
</dbReference>
<reference evidence="2 3" key="1">
    <citation type="submission" date="2019-08" db="EMBL/GenBank/DDBJ databases">
        <title>Whole genome of Aphis craccivora.</title>
        <authorList>
            <person name="Voronova N.V."/>
            <person name="Shulinski R.S."/>
            <person name="Bandarenka Y.V."/>
            <person name="Zhorov D.G."/>
            <person name="Warner D."/>
        </authorList>
    </citation>
    <scope>NUCLEOTIDE SEQUENCE [LARGE SCALE GENOMIC DNA]</scope>
    <source>
        <strain evidence="2">180601</strain>
        <tissue evidence="2">Whole Body</tissue>
    </source>
</reference>
<feature type="non-terminal residue" evidence="2">
    <location>
        <position position="214"/>
    </location>
</feature>
<feature type="domain" description="TTF-type" evidence="1">
    <location>
        <begin position="92"/>
        <end position="188"/>
    </location>
</feature>
<dbReference type="EMBL" id="VUJU01012872">
    <property type="protein sequence ID" value="KAF0706555.1"/>
    <property type="molecule type" value="Genomic_DNA"/>
</dbReference>
<evidence type="ECO:0000313" key="2">
    <source>
        <dbReference type="EMBL" id="KAF0706555.1"/>
    </source>
</evidence>
<gene>
    <name evidence="2" type="ORF">FWK35_00035475</name>
</gene>
<dbReference type="InterPro" id="IPR006580">
    <property type="entry name" value="Znf_TTF"/>
</dbReference>